<feature type="transmembrane region" description="Helical" evidence="4">
    <location>
        <begin position="210"/>
        <end position="229"/>
    </location>
</feature>
<keyword evidence="3 4" id="KW-0472">Membrane</keyword>
<evidence type="ECO:0000256" key="1">
    <source>
        <dbReference type="ARBA" id="ARBA00022692"/>
    </source>
</evidence>
<feature type="transmembrane region" description="Helical" evidence="4">
    <location>
        <begin position="140"/>
        <end position="158"/>
    </location>
</feature>
<dbReference type="Pfam" id="PF07690">
    <property type="entry name" value="MFS_1"/>
    <property type="match status" value="1"/>
</dbReference>
<protein>
    <submittedName>
        <fullName evidence="6">MFS transporter</fullName>
    </submittedName>
</protein>
<dbReference type="InterPro" id="IPR020846">
    <property type="entry name" value="MFS_dom"/>
</dbReference>
<dbReference type="RefSeq" id="WP_319924983.1">
    <property type="nucleotide sequence ID" value="NZ_VCDP01000008.1"/>
</dbReference>
<dbReference type="SUPFAM" id="SSF103473">
    <property type="entry name" value="MFS general substrate transporter"/>
    <property type="match status" value="1"/>
</dbReference>
<feature type="transmembrane region" description="Helical" evidence="4">
    <location>
        <begin position="352"/>
        <end position="370"/>
    </location>
</feature>
<feature type="transmembrane region" description="Helical" evidence="4">
    <location>
        <begin position="170"/>
        <end position="189"/>
    </location>
</feature>
<reference evidence="7" key="1">
    <citation type="journal article" date="2024" name="Toxins">
        <title>Genome Sequence Analysis of Native Xenorhabdus Strains Isolated from Entomopathogenic Nematodes in Argentina.</title>
        <authorList>
            <person name="Palma L."/>
            <person name="Frizzo L."/>
            <person name="Kaiser S."/>
            <person name="Berry C."/>
            <person name="Caballero P."/>
            <person name="Bode H.B."/>
            <person name="Del Valle E.E."/>
        </authorList>
    </citation>
    <scope>NUCLEOTIDE SEQUENCE [LARGE SCALE GENOMIC DNA]</scope>
    <source>
        <strain evidence="7">Reich</strain>
    </source>
</reference>
<keyword evidence="7" id="KW-1185">Reference proteome</keyword>
<comment type="caution">
    <text evidence="6">The sequence shown here is derived from an EMBL/GenBank/DDBJ whole genome shotgun (WGS) entry which is preliminary data.</text>
</comment>
<feature type="transmembrane region" description="Helical" evidence="4">
    <location>
        <begin position="235"/>
        <end position="257"/>
    </location>
</feature>
<dbReference type="InterPro" id="IPR011701">
    <property type="entry name" value="MFS"/>
</dbReference>
<feature type="transmembrane region" description="Helical" evidence="4">
    <location>
        <begin position="283"/>
        <end position="300"/>
    </location>
</feature>
<sequence length="467" mass="50697">MTKTATVLSVKLVGRMRSTPADYIKARSQSSGCNKARYRAITYRQCQRGFCLANGIRSYKYIMSIKLPGHAFSLFPLMVMLLGNAIAHSLFMIGFPIIGRTMGISELLTGTLLSVSAFGMMIFAPFWGRYTDKHGQKAPIVIGIMSTALFLILTAGLIEFQTSLELTIPTLFALFFLLRLTQSVGVAGLMPSAQAYVADRTSHRQRLSGMGFIGATFGFGSIIGGYFAMSFGVKHFPSVLFILGIIMLIIGFGYRFLKTNPPSHESQNTELPFSSFPQPLTPILPFALITFCVLLVYGILQQTTGLRLQDQLGFSPQEALKGSGGLLTSSMISMATGQVILTYFTTEHSNRLMVIGFFVGLLSLAYLAISNTYVDMLIAMICLGGAMSLIIPANLALLSQTAGKKHQAYAASINLLGKGLGWTAGPVMGSLLYQFTPTSPVWSSIGLFLVALGITIYQRKKTGFKKT</sequence>
<feature type="transmembrane region" description="Helical" evidence="4">
    <location>
        <begin position="409"/>
        <end position="433"/>
    </location>
</feature>
<evidence type="ECO:0000313" key="6">
    <source>
        <dbReference type="EMBL" id="MDX7998246.1"/>
    </source>
</evidence>
<feature type="transmembrane region" description="Helical" evidence="4">
    <location>
        <begin position="71"/>
        <end position="95"/>
    </location>
</feature>
<evidence type="ECO:0000313" key="7">
    <source>
        <dbReference type="Proteomes" id="UP001271640"/>
    </source>
</evidence>
<accession>A0ABU4SHW0</accession>
<feature type="domain" description="Major facilitator superfamily (MFS) profile" evidence="5">
    <location>
        <begin position="73"/>
        <end position="463"/>
    </location>
</feature>
<feature type="transmembrane region" description="Helical" evidence="4">
    <location>
        <begin position="439"/>
        <end position="457"/>
    </location>
</feature>
<evidence type="ECO:0000259" key="5">
    <source>
        <dbReference type="PROSITE" id="PS50850"/>
    </source>
</evidence>
<gene>
    <name evidence="6" type="ORF">FE394_03295</name>
</gene>
<evidence type="ECO:0000256" key="2">
    <source>
        <dbReference type="ARBA" id="ARBA00022989"/>
    </source>
</evidence>
<keyword evidence="2 4" id="KW-1133">Transmembrane helix</keyword>
<dbReference type="PANTHER" id="PTHR23546">
    <property type="entry name" value="TRANSPORT PROTEIN"/>
    <property type="match status" value="1"/>
</dbReference>
<dbReference type="PROSITE" id="PS50850">
    <property type="entry name" value="MFS"/>
    <property type="match status" value="1"/>
</dbReference>
<keyword evidence="1 4" id="KW-0812">Transmembrane</keyword>
<dbReference type="Proteomes" id="UP001271640">
    <property type="component" value="Unassembled WGS sequence"/>
</dbReference>
<feature type="transmembrane region" description="Helical" evidence="4">
    <location>
        <begin position="107"/>
        <end position="128"/>
    </location>
</feature>
<dbReference type="InterPro" id="IPR036259">
    <property type="entry name" value="MFS_trans_sf"/>
</dbReference>
<name>A0ABU4SHW0_9GAMM</name>
<evidence type="ECO:0000256" key="3">
    <source>
        <dbReference type="ARBA" id="ARBA00023136"/>
    </source>
</evidence>
<dbReference type="EMBL" id="VCDP01000008">
    <property type="protein sequence ID" value="MDX7998246.1"/>
    <property type="molecule type" value="Genomic_DNA"/>
</dbReference>
<proteinExistence type="predicted"/>
<dbReference type="Gene3D" id="1.20.1250.20">
    <property type="entry name" value="MFS general substrate transporter like domains"/>
    <property type="match status" value="2"/>
</dbReference>
<dbReference type="PANTHER" id="PTHR23546:SF1">
    <property type="entry name" value="MEMBRANE PROTEIN"/>
    <property type="match status" value="1"/>
</dbReference>
<organism evidence="6 7">
    <name type="scientific">Xenorhabdus littoralis</name>
    <dbReference type="NCBI Taxonomy" id="2582835"/>
    <lineage>
        <taxon>Bacteria</taxon>
        <taxon>Pseudomonadati</taxon>
        <taxon>Pseudomonadota</taxon>
        <taxon>Gammaproteobacteria</taxon>
        <taxon>Enterobacterales</taxon>
        <taxon>Morganellaceae</taxon>
        <taxon>Xenorhabdus</taxon>
    </lineage>
</organism>
<feature type="transmembrane region" description="Helical" evidence="4">
    <location>
        <begin position="376"/>
        <end position="397"/>
    </location>
</feature>
<evidence type="ECO:0000256" key="4">
    <source>
        <dbReference type="SAM" id="Phobius"/>
    </source>
</evidence>